<dbReference type="PANTHER" id="PTHR42827">
    <property type="entry name" value="IRON-SULFUR CLUSTER-BINDING PROTEIN-RELATED"/>
    <property type="match status" value="1"/>
</dbReference>
<gene>
    <name evidence="1" type="ORF">GH811_00320</name>
</gene>
<dbReference type="PANTHER" id="PTHR42827:SF1">
    <property type="entry name" value="IRON-SULFUR CLUSTER-BINDING PROTEIN"/>
    <property type="match status" value="1"/>
</dbReference>
<dbReference type="SUPFAM" id="SSF54862">
    <property type="entry name" value="4Fe-4S ferredoxins"/>
    <property type="match status" value="1"/>
</dbReference>
<comment type="caution">
    <text evidence="1">The sequence shown here is derived from an EMBL/GenBank/DDBJ whole genome shotgun (WGS) entry which is preliminary data.</text>
</comment>
<evidence type="ECO:0000313" key="1">
    <source>
        <dbReference type="EMBL" id="MBC3898056.1"/>
    </source>
</evidence>
<dbReference type="EMBL" id="WJBE01000001">
    <property type="protein sequence ID" value="MBC3898056.1"/>
    <property type="molecule type" value="Genomic_DNA"/>
</dbReference>
<evidence type="ECO:0000313" key="2">
    <source>
        <dbReference type="Proteomes" id="UP000622405"/>
    </source>
</evidence>
<protein>
    <recommendedName>
        <fullName evidence="3">Epoxyqueuosine reductase</fullName>
    </recommendedName>
</protein>
<sequence>MKSSNQLTKEIKAYAENQEIDIFGIADVKMINEHARKGRRPQDLYPSAKAVLIFGCGMADPFSRGWVYNGTGGAYFSLTSSELENRKWKLMAFLRNAGYQSFGGEMHGGGMLESGLRMANIAERIGIGYIGKSTLLITEKYGPRQNLHFLATDAPLLPDSGQVENQCGSCRVCQEFCTSGAIMGDGYFHARQCEAVINCGPNKIHHTRYVNTDCDMCLRMCPKGKHHWEKEECQGTWFAKLEKVKQGESK</sequence>
<name>A0ABR6YSG2_9FIRM</name>
<accession>A0ABR6YSG2</accession>
<reference evidence="1 2" key="1">
    <citation type="journal article" date="2020" name="mSystems">
        <title>Defining Genomic and Predicted Metabolic Features of the Acetobacterium Genus.</title>
        <authorList>
            <person name="Ross D.E."/>
            <person name="Marshall C.W."/>
            <person name="Gulliver D."/>
            <person name="May H.D."/>
            <person name="Norman R.S."/>
        </authorList>
    </citation>
    <scope>NUCLEOTIDE SEQUENCE [LARGE SCALE GENOMIC DNA]</scope>
    <source>
        <strain evidence="1 2">DSM 4132</strain>
    </source>
</reference>
<dbReference type="Proteomes" id="UP000622405">
    <property type="component" value="Unassembled WGS sequence"/>
</dbReference>
<dbReference type="RefSeq" id="WP_186892822.1">
    <property type="nucleotide sequence ID" value="NZ_WJBE01000001.1"/>
</dbReference>
<organism evidence="1 2">
    <name type="scientific">Acetobacterium malicum</name>
    <dbReference type="NCBI Taxonomy" id="52692"/>
    <lineage>
        <taxon>Bacteria</taxon>
        <taxon>Bacillati</taxon>
        <taxon>Bacillota</taxon>
        <taxon>Clostridia</taxon>
        <taxon>Eubacteriales</taxon>
        <taxon>Eubacteriaceae</taxon>
        <taxon>Acetobacterium</taxon>
    </lineage>
</organism>
<keyword evidence="2" id="KW-1185">Reference proteome</keyword>
<evidence type="ECO:0008006" key="3">
    <source>
        <dbReference type="Google" id="ProtNLM"/>
    </source>
</evidence>
<proteinExistence type="predicted"/>